<dbReference type="Gene3D" id="2.60.120.260">
    <property type="entry name" value="Galactose-binding domain-like"/>
    <property type="match status" value="1"/>
</dbReference>
<keyword evidence="3" id="KW-1185">Reference proteome</keyword>
<dbReference type="Proteomes" id="UP000683310">
    <property type="component" value="Chromosome"/>
</dbReference>
<accession>A0ABX8CK73</accession>
<dbReference type="SMART" id="SM00939">
    <property type="entry name" value="PepX_C"/>
    <property type="match status" value="1"/>
</dbReference>
<reference evidence="2 3" key="1">
    <citation type="submission" date="2021-04" db="EMBL/GenBank/DDBJ databases">
        <title>Nocardia tengchongensis.</title>
        <authorList>
            <person name="Zhuang k."/>
            <person name="Ran Y."/>
            <person name="Li W."/>
        </authorList>
    </citation>
    <scope>NUCLEOTIDE SEQUENCE [LARGE SCALE GENOMIC DNA]</scope>
    <source>
        <strain evidence="2 3">CFH S0057</strain>
    </source>
</reference>
<dbReference type="SUPFAM" id="SSF49785">
    <property type="entry name" value="Galactose-binding domain-like"/>
    <property type="match status" value="1"/>
</dbReference>
<gene>
    <name evidence="2" type="ORF">KHQ06_29935</name>
</gene>
<name>A0ABX8CK73_9NOCA</name>
<evidence type="ECO:0000313" key="3">
    <source>
        <dbReference type="Proteomes" id="UP000683310"/>
    </source>
</evidence>
<proteinExistence type="predicted"/>
<protein>
    <recommendedName>
        <fullName evidence="1">Xaa-Pro dipeptidyl-peptidase C-terminal domain-containing protein</fullName>
    </recommendedName>
</protein>
<dbReference type="Pfam" id="PF08530">
    <property type="entry name" value="PepX_C"/>
    <property type="match status" value="1"/>
</dbReference>
<evidence type="ECO:0000259" key="1">
    <source>
        <dbReference type="SMART" id="SM00939"/>
    </source>
</evidence>
<sequence length="295" mass="32373">MLDTFNRLTVPKRLNVWIGNHGAPEAAGLVGIPLGFPFPGLLTPMREARDWLDIHLRGSDRGQSEPVSDQTMFTYRTRPIAGGGQRITEPARREPAADWSEVSTETERWYLGNGGGDGTLLPKPESGWTRSFLVGDGAAAATSATAVAEFLKTGQRECYGSPQLYQVGDFERDRLLIWQTEPLTGGRRVRGIPSLHLSVGSTAPAATLVAYLFDVSPDDTARIITHEPFTVFELGQGEQRVVRWRLQGACYDIPDGHRLALVVNGYDKLYSYSPPGTTTITSPENSESWLDLELG</sequence>
<evidence type="ECO:0000313" key="2">
    <source>
        <dbReference type="EMBL" id="QVI20366.1"/>
    </source>
</evidence>
<dbReference type="InterPro" id="IPR008979">
    <property type="entry name" value="Galactose-bd-like_sf"/>
</dbReference>
<dbReference type="InterPro" id="IPR013736">
    <property type="entry name" value="Xaa-Pro_dipept_C"/>
</dbReference>
<feature type="domain" description="Xaa-Pro dipeptidyl-peptidase C-terminal" evidence="1">
    <location>
        <begin position="49"/>
        <end position="290"/>
    </location>
</feature>
<organism evidence="2 3">
    <name type="scientific">Nocardia tengchongensis</name>
    <dbReference type="NCBI Taxonomy" id="2055889"/>
    <lineage>
        <taxon>Bacteria</taxon>
        <taxon>Bacillati</taxon>
        <taxon>Actinomycetota</taxon>
        <taxon>Actinomycetes</taxon>
        <taxon>Mycobacteriales</taxon>
        <taxon>Nocardiaceae</taxon>
        <taxon>Nocardia</taxon>
    </lineage>
</organism>
<dbReference type="EMBL" id="CP074371">
    <property type="protein sequence ID" value="QVI20366.1"/>
    <property type="molecule type" value="Genomic_DNA"/>
</dbReference>